<dbReference type="GO" id="GO:0008108">
    <property type="term" value="F:UDP-glucose:hexose-1-phosphate uridylyltransferase activity"/>
    <property type="evidence" value="ECO:0007669"/>
    <property type="project" value="UniProtKB-UniRule"/>
</dbReference>
<dbReference type="PANTHER" id="PTHR11943">
    <property type="entry name" value="GALACTOSE-1-PHOSPHATE URIDYLYLTRANSFERASE"/>
    <property type="match status" value="1"/>
</dbReference>
<dbReference type="Gene3D" id="3.30.428.10">
    <property type="entry name" value="HIT-like"/>
    <property type="match status" value="2"/>
</dbReference>
<comment type="similarity">
    <text evidence="3 15">Belongs to the galactose-1-phosphate uridylyltransferase type 1 family.</text>
</comment>
<dbReference type="NCBIfam" id="TIGR00209">
    <property type="entry name" value="galT_1"/>
    <property type="match status" value="1"/>
</dbReference>
<dbReference type="AlphaFoldDB" id="A0A852ZHJ9"/>
<feature type="binding site" evidence="14">
    <location>
        <position position="73"/>
    </location>
    <ligand>
        <name>Zn(2+)</name>
        <dbReference type="ChEBI" id="CHEBI:29105"/>
    </ligand>
</feature>
<evidence type="ECO:0000256" key="15">
    <source>
        <dbReference type="RuleBase" id="RU000506"/>
    </source>
</evidence>
<dbReference type="PIRSF" id="PIRSF000808">
    <property type="entry name" value="GalT"/>
    <property type="match status" value="1"/>
</dbReference>
<dbReference type="EMBL" id="JACBZH010000001">
    <property type="protein sequence ID" value="NYH91743.1"/>
    <property type="molecule type" value="Genomic_DNA"/>
</dbReference>
<evidence type="ECO:0000256" key="11">
    <source>
        <dbReference type="ARBA" id="ARBA00023277"/>
    </source>
</evidence>
<evidence type="ECO:0000256" key="13">
    <source>
        <dbReference type="PIRSR" id="PIRSR000808-1"/>
    </source>
</evidence>
<keyword evidence="10 15" id="KW-0299">Galactose metabolism</keyword>
<gene>
    <name evidence="18" type="ORF">F4554_004381</name>
</gene>
<comment type="caution">
    <text evidence="18">The sequence shown here is derived from an EMBL/GenBank/DDBJ whole genome shotgun (WGS) entry which is preliminary data.</text>
</comment>
<evidence type="ECO:0000313" key="18">
    <source>
        <dbReference type="EMBL" id="NYH91743.1"/>
    </source>
</evidence>
<evidence type="ECO:0000256" key="7">
    <source>
        <dbReference type="ARBA" id="ARBA00022695"/>
    </source>
</evidence>
<dbReference type="SUPFAM" id="SSF54197">
    <property type="entry name" value="HIT-like"/>
    <property type="match status" value="2"/>
</dbReference>
<feature type="active site" description="Tele-UMP-histidine intermediate" evidence="13">
    <location>
        <position position="199"/>
    </location>
</feature>
<keyword evidence="11 15" id="KW-0119">Carbohydrate metabolism</keyword>
<feature type="domain" description="Galactose-1-phosphate uridyl transferase C-terminal" evidence="17">
    <location>
        <begin position="220"/>
        <end position="377"/>
    </location>
</feature>
<proteinExistence type="inferred from homology"/>
<sequence>MKRTATRLADGRELIYFDESDSAVRDAVDQRDLPPRPPASELRYDPLVDEWVAVAAHRQSRTFLPPADECPLCPSRPGHPSEIPAESYDVVVFENRFPSFSGGSGGSGGPGADGAADVGGLTEEADLFARRPGVGRCEVVCFTSEHGGAFGSLSPTRVRTVMEAWADRTAELSSLPGVEQVFCFENRGEDIGVTLHHPHGQIYGYPFVPPRTRQMLTAARSYAERTGGNLFADVLAAERAAQVRVVAQTRHWTAFVPAAARWPVEVHIHPHRRVPDLAALDDAERAEFGPLYLRVLRALDRYFAPEGGPDLPLPYIAAWHQAPVHTDRDLAALHLQVFSVRRAANKLKYLAGSESAMGVWINDVRPEDVAARLRTLVDEGGRG</sequence>
<dbReference type="InterPro" id="IPR001937">
    <property type="entry name" value="GalP_UDPtransf1"/>
</dbReference>
<dbReference type="RefSeq" id="WP_179789278.1">
    <property type="nucleotide sequence ID" value="NZ_BAAARR010000001.1"/>
</dbReference>
<dbReference type="Pfam" id="PF01087">
    <property type="entry name" value="GalP_UDP_transf"/>
    <property type="match status" value="1"/>
</dbReference>
<feature type="binding site" evidence="14">
    <location>
        <position position="197"/>
    </location>
    <ligand>
        <name>Zn(2+)</name>
        <dbReference type="ChEBI" id="CHEBI:29105"/>
    </ligand>
</feature>
<organism evidence="18 19">
    <name type="scientific">Actinopolymorpha rutila</name>
    <dbReference type="NCBI Taxonomy" id="446787"/>
    <lineage>
        <taxon>Bacteria</taxon>
        <taxon>Bacillati</taxon>
        <taxon>Actinomycetota</taxon>
        <taxon>Actinomycetes</taxon>
        <taxon>Propionibacteriales</taxon>
        <taxon>Actinopolymorphaceae</taxon>
        <taxon>Actinopolymorpha</taxon>
    </lineage>
</organism>
<name>A0A852ZHJ9_9ACTN</name>
<evidence type="ECO:0000256" key="4">
    <source>
        <dbReference type="ARBA" id="ARBA00012384"/>
    </source>
</evidence>
<dbReference type="GO" id="GO:0005737">
    <property type="term" value="C:cytoplasm"/>
    <property type="evidence" value="ECO:0007669"/>
    <property type="project" value="TreeGrafter"/>
</dbReference>
<comment type="cofactor">
    <cofactor evidence="14">
        <name>Zn(2+)</name>
        <dbReference type="ChEBI" id="CHEBI:29105"/>
    </cofactor>
    <text evidence="14">Binds 1 zinc ion per subunit.</text>
</comment>
<dbReference type="Proteomes" id="UP000579605">
    <property type="component" value="Unassembled WGS sequence"/>
</dbReference>
<dbReference type="PANTHER" id="PTHR11943:SF1">
    <property type="entry name" value="GALACTOSE-1-PHOSPHATE URIDYLYLTRANSFERASE"/>
    <property type="match status" value="1"/>
</dbReference>
<keyword evidence="9 14" id="KW-0862">Zinc</keyword>
<dbReference type="UniPathway" id="UPA00214"/>
<protein>
    <recommendedName>
        <fullName evidence="5 12">Galactose-1-phosphate uridylyltransferase</fullName>
        <ecNumber evidence="4 12">2.7.7.12</ecNumber>
    </recommendedName>
</protein>
<feature type="binding site" evidence="14">
    <location>
        <position position="70"/>
    </location>
    <ligand>
        <name>Zn(2+)</name>
        <dbReference type="ChEBI" id="CHEBI:29105"/>
    </ligand>
</feature>
<dbReference type="EC" id="2.7.7.12" evidence="4 12"/>
<evidence type="ECO:0000313" key="19">
    <source>
        <dbReference type="Proteomes" id="UP000579605"/>
    </source>
</evidence>
<evidence type="ECO:0000259" key="17">
    <source>
        <dbReference type="Pfam" id="PF02744"/>
    </source>
</evidence>
<dbReference type="PROSITE" id="PS00117">
    <property type="entry name" value="GAL_P_UDP_TRANSF_I"/>
    <property type="match status" value="1"/>
</dbReference>
<feature type="domain" description="Galactose-1-phosphate uridyl transferase N-terminal" evidence="16">
    <location>
        <begin position="40"/>
        <end position="209"/>
    </location>
</feature>
<dbReference type="Pfam" id="PF02744">
    <property type="entry name" value="GalP_UDP_tr_C"/>
    <property type="match status" value="1"/>
</dbReference>
<evidence type="ECO:0000256" key="3">
    <source>
        <dbReference type="ARBA" id="ARBA00010951"/>
    </source>
</evidence>
<dbReference type="InterPro" id="IPR019779">
    <property type="entry name" value="GalP_UDPtransf1_His-AS"/>
</dbReference>
<comment type="pathway">
    <text evidence="2 15">Carbohydrate metabolism; galactose metabolism.</text>
</comment>
<evidence type="ECO:0000256" key="1">
    <source>
        <dbReference type="ARBA" id="ARBA00001107"/>
    </source>
</evidence>
<reference evidence="18 19" key="1">
    <citation type="submission" date="2020-07" db="EMBL/GenBank/DDBJ databases">
        <title>Sequencing the genomes of 1000 actinobacteria strains.</title>
        <authorList>
            <person name="Klenk H.-P."/>
        </authorList>
    </citation>
    <scope>NUCLEOTIDE SEQUENCE [LARGE SCALE GENOMIC DNA]</scope>
    <source>
        <strain evidence="18 19">DSM 18448</strain>
    </source>
</reference>
<evidence type="ECO:0000256" key="5">
    <source>
        <dbReference type="ARBA" id="ARBA00016340"/>
    </source>
</evidence>
<comment type="catalytic activity">
    <reaction evidence="1 15">
        <text>alpha-D-galactose 1-phosphate + UDP-alpha-D-glucose = alpha-D-glucose 1-phosphate + UDP-alpha-D-galactose</text>
        <dbReference type="Rhea" id="RHEA:13989"/>
        <dbReference type="ChEBI" id="CHEBI:58336"/>
        <dbReference type="ChEBI" id="CHEBI:58601"/>
        <dbReference type="ChEBI" id="CHEBI:58885"/>
        <dbReference type="ChEBI" id="CHEBI:66914"/>
        <dbReference type="EC" id="2.7.7.12"/>
    </reaction>
</comment>
<keyword evidence="7 15" id="KW-0548">Nucleotidyltransferase</keyword>
<evidence type="ECO:0000256" key="10">
    <source>
        <dbReference type="ARBA" id="ARBA00023144"/>
    </source>
</evidence>
<evidence type="ECO:0000256" key="8">
    <source>
        <dbReference type="ARBA" id="ARBA00022723"/>
    </source>
</evidence>
<evidence type="ECO:0000256" key="12">
    <source>
        <dbReference type="NCBIfam" id="TIGR00209"/>
    </source>
</evidence>
<evidence type="ECO:0000256" key="2">
    <source>
        <dbReference type="ARBA" id="ARBA00004947"/>
    </source>
</evidence>
<dbReference type="GO" id="GO:0033499">
    <property type="term" value="P:galactose catabolic process via UDP-galactose, Leloir pathway"/>
    <property type="evidence" value="ECO:0007669"/>
    <property type="project" value="TreeGrafter"/>
</dbReference>
<evidence type="ECO:0000259" key="16">
    <source>
        <dbReference type="Pfam" id="PF01087"/>
    </source>
</evidence>
<keyword evidence="19" id="KW-1185">Reference proteome</keyword>
<feature type="binding site" evidence="14">
    <location>
        <position position="146"/>
    </location>
    <ligand>
        <name>Zn(2+)</name>
        <dbReference type="ChEBI" id="CHEBI:29105"/>
    </ligand>
</feature>
<keyword evidence="8 14" id="KW-0479">Metal-binding</keyword>
<evidence type="ECO:0000256" key="14">
    <source>
        <dbReference type="PIRSR" id="PIRSR000808-3"/>
    </source>
</evidence>
<keyword evidence="6 15" id="KW-0808">Transferase</keyword>
<dbReference type="GO" id="GO:0008270">
    <property type="term" value="F:zinc ion binding"/>
    <property type="evidence" value="ECO:0007669"/>
    <property type="project" value="InterPro"/>
</dbReference>
<accession>A0A852ZHJ9</accession>
<dbReference type="InterPro" id="IPR005849">
    <property type="entry name" value="GalP_Utransf_N"/>
</dbReference>
<evidence type="ECO:0000256" key="9">
    <source>
        <dbReference type="ARBA" id="ARBA00022833"/>
    </source>
</evidence>
<dbReference type="InterPro" id="IPR005850">
    <property type="entry name" value="GalP_Utransf_C"/>
</dbReference>
<evidence type="ECO:0000256" key="6">
    <source>
        <dbReference type="ARBA" id="ARBA00022679"/>
    </source>
</evidence>
<dbReference type="InterPro" id="IPR036265">
    <property type="entry name" value="HIT-like_sf"/>
</dbReference>